<dbReference type="EMBL" id="NRRL01000002">
    <property type="protein sequence ID" value="MBK1666830.1"/>
    <property type="molecule type" value="Genomic_DNA"/>
</dbReference>
<dbReference type="RefSeq" id="WP_200338886.1">
    <property type="nucleotide sequence ID" value="NZ_NRRL01000002.1"/>
</dbReference>
<reference evidence="1 2" key="1">
    <citation type="journal article" date="2020" name="Microorganisms">
        <title>Osmotic Adaptation and Compatible Solute Biosynthesis of Phototrophic Bacteria as Revealed from Genome Analyses.</title>
        <authorList>
            <person name="Imhoff J.F."/>
            <person name="Rahn T."/>
            <person name="Kunzel S."/>
            <person name="Keller A."/>
            <person name="Neulinger S.C."/>
        </authorList>
    </citation>
    <scope>NUCLEOTIDE SEQUENCE [LARGE SCALE GENOMIC DNA]</scope>
    <source>
        <strain evidence="1 2">DSM 9895</strain>
    </source>
</reference>
<organism evidence="1 2">
    <name type="scientific">Rhodovibrio sodomensis</name>
    <dbReference type="NCBI Taxonomy" id="1088"/>
    <lineage>
        <taxon>Bacteria</taxon>
        <taxon>Pseudomonadati</taxon>
        <taxon>Pseudomonadota</taxon>
        <taxon>Alphaproteobacteria</taxon>
        <taxon>Rhodospirillales</taxon>
        <taxon>Rhodovibrionaceae</taxon>
        <taxon>Rhodovibrio</taxon>
    </lineage>
</organism>
<evidence type="ECO:0000313" key="1">
    <source>
        <dbReference type="EMBL" id="MBK1666830.1"/>
    </source>
</evidence>
<comment type="caution">
    <text evidence="1">The sequence shown here is derived from an EMBL/GenBank/DDBJ whole genome shotgun (WGS) entry which is preliminary data.</text>
</comment>
<evidence type="ECO:0000313" key="2">
    <source>
        <dbReference type="Proteomes" id="UP001296873"/>
    </source>
</evidence>
<keyword evidence="2" id="KW-1185">Reference proteome</keyword>
<dbReference type="Proteomes" id="UP001296873">
    <property type="component" value="Unassembled WGS sequence"/>
</dbReference>
<protein>
    <submittedName>
        <fullName evidence="1">Uncharacterized protein</fullName>
    </submittedName>
</protein>
<gene>
    <name evidence="1" type="ORF">CKO28_02075</name>
</gene>
<sequence length="109" mass="11791">MQGGDADTEAPGVYLLDPDDRWRLIHADRGGDYHLHDIKEAFALGTRATGEDGLPLLALSRAEARQLTAHAQAQALDQDDGLTALAADIAAAARDLPKMMTQLQLRQVF</sequence>
<accession>A0ABS1DBN4</accession>
<proteinExistence type="predicted"/>
<name>A0ABS1DBN4_9PROT</name>